<dbReference type="InterPro" id="IPR036249">
    <property type="entry name" value="Thioredoxin-like_sf"/>
</dbReference>
<dbReference type="EMBL" id="FPCJ01000001">
    <property type="protein sequence ID" value="SFV32386.1"/>
    <property type="molecule type" value="Genomic_DNA"/>
</dbReference>
<dbReference type="OrthoDB" id="9811998at2"/>
<proteinExistence type="inferred from homology"/>
<keyword evidence="2" id="KW-0472">Membrane</keyword>
<organism evidence="3 4">
    <name type="scientific">Thermoflavifilum thermophilum</name>
    <dbReference type="NCBI Taxonomy" id="1393122"/>
    <lineage>
        <taxon>Bacteria</taxon>
        <taxon>Pseudomonadati</taxon>
        <taxon>Bacteroidota</taxon>
        <taxon>Chitinophagia</taxon>
        <taxon>Chitinophagales</taxon>
        <taxon>Chitinophagaceae</taxon>
        <taxon>Thermoflavifilum</taxon>
    </lineage>
</organism>
<dbReference type="RefSeq" id="WP_092459141.1">
    <property type="nucleotide sequence ID" value="NZ_FPCJ01000001.1"/>
</dbReference>
<comment type="similarity">
    <text evidence="1">Belongs to the SCO1/2 family.</text>
</comment>
<dbReference type="Proteomes" id="UP000199537">
    <property type="component" value="Unassembled WGS sequence"/>
</dbReference>
<evidence type="ECO:0000256" key="1">
    <source>
        <dbReference type="ARBA" id="ARBA00010996"/>
    </source>
</evidence>
<feature type="transmembrane region" description="Helical" evidence="2">
    <location>
        <begin position="9"/>
        <end position="27"/>
    </location>
</feature>
<name>A0A1I7NCW0_9BACT</name>
<evidence type="ECO:0000313" key="4">
    <source>
        <dbReference type="Proteomes" id="UP000199537"/>
    </source>
</evidence>
<dbReference type="Gene3D" id="3.40.30.10">
    <property type="entry name" value="Glutaredoxin"/>
    <property type="match status" value="1"/>
</dbReference>
<dbReference type="STRING" id="1393122.SAMN05660895_1329"/>
<dbReference type="AlphaFoldDB" id="A0A1I7NCW0"/>
<dbReference type="InterPro" id="IPR003782">
    <property type="entry name" value="SCO1/SenC"/>
</dbReference>
<sequence>MQRRNQKMILGFVLIILLPLIGFWAMVHFSKRDLNMPGYYFDRVDSSRTPQGWVYDTMYYRLNEIYFINQLRHVVTLKDLQGKVVLISFYCFSCQDDSGYHWLKRMKMVQDAFHKNDSALLMLTISYNPHDDGVDIMKAVANQLQIDEDSWWFLTTDAAHVDQLNQMLFDTGINLPLEELSDTTLWVLLDKHQYVRGFYNPADSSQLPVCMNDIALLMLEKEKKK</sequence>
<reference evidence="4" key="1">
    <citation type="submission" date="2016-10" db="EMBL/GenBank/DDBJ databases">
        <authorList>
            <person name="Varghese N."/>
            <person name="Submissions S."/>
        </authorList>
    </citation>
    <scope>NUCLEOTIDE SEQUENCE [LARGE SCALE GENOMIC DNA]</scope>
    <source>
        <strain evidence="4">DSM 14807</strain>
    </source>
</reference>
<evidence type="ECO:0000256" key="2">
    <source>
        <dbReference type="SAM" id="Phobius"/>
    </source>
</evidence>
<keyword evidence="2" id="KW-0812">Transmembrane</keyword>
<keyword evidence="2" id="KW-1133">Transmembrane helix</keyword>
<dbReference type="SUPFAM" id="SSF52833">
    <property type="entry name" value="Thioredoxin-like"/>
    <property type="match status" value="1"/>
</dbReference>
<accession>A0A1I7NCW0</accession>
<keyword evidence="4" id="KW-1185">Reference proteome</keyword>
<evidence type="ECO:0000313" key="3">
    <source>
        <dbReference type="EMBL" id="SFV32386.1"/>
    </source>
</evidence>
<dbReference type="Pfam" id="PF02630">
    <property type="entry name" value="SCO1-SenC"/>
    <property type="match status" value="1"/>
</dbReference>
<protein>
    <submittedName>
        <fullName evidence="3">Protein SCO1/2</fullName>
    </submittedName>
</protein>
<gene>
    <name evidence="3" type="ORF">SAMN05660895_1329</name>
</gene>